<feature type="transmembrane region" description="Helical" evidence="8">
    <location>
        <begin position="444"/>
        <end position="463"/>
    </location>
</feature>
<feature type="transmembrane region" description="Helical" evidence="8">
    <location>
        <begin position="137"/>
        <end position="160"/>
    </location>
</feature>
<comment type="similarity">
    <text evidence="2">Belongs to the BCCT transporter (TC 2.A.15) family.</text>
</comment>
<keyword evidence="3" id="KW-0813">Transport</keyword>
<dbReference type="EMBL" id="QDKL01000002">
    <property type="protein sequence ID" value="RZF22166.1"/>
    <property type="molecule type" value="Genomic_DNA"/>
</dbReference>
<feature type="transmembrane region" description="Helical" evidence="8">
    <location>
        <begin position="12"/>
        <end position="29"/>
    </location>
</feature>
<feature type="transmembrane region" description="Helical" evidence="8">
    <location>
        <begin position="392"/>
        <end position="417"/>
    </location>
</feature>
<feature type="transmembrane region" description="Helical" evidence="8">
    <location>
        <begin position="49"/>
        <end position="68"/>
    </location>
</feature>
<evidence type="ECO:0000256" key="8">
    <source>
        <dbReference type="SAM" id="Phobius"/>
    </source>
</evidence>
<evidence type="ECO:0000256" key="7">
    <source>
        <dbReference type="ARBA" id="ARBA00023136"/>
    </source>
</evidence>
<dbReference type="PROSITE" id="PS01303">
    <property type="entry name" value="BCCT"/>
    <property type="match status" value="1"/>
</dbReference>
<feature type="transmembrane region" description="Helical" evidence="8">
    <location>
        <begin position="229"/>
        <end position="247"/>
    </location>
</feature>
<proteinExistence type="inferred from homology"/>
<reference evidence="10" key="1">
    <citation type="journal article" date="2019" name="Int. J. Syst. Evol. Microbiol.">
        <title>Halobacteriovorax valvorus sp. nov., a novel prokaryotic predator isolated from coastal seawater of China.</title>
        <authorList>
            <person name="Chen M.-X."/>
        </authorList>
    </citation>
    <scope>NUCLEOTIDE SEQUENCE [LARGE SCALE GENOMIC DNA]</scope>
    <source>
        <strain evidence="10">BL9</strain>
    </source>
</reference>
<evidence type="ECO:0000256" key="4">
    <source>
        <dbReference type="ARBA" id="ARBA00022475"/>
    </source>
</evidence>
<organism evidence="9 10">
    <name type="scientific">Halobacteriovorax vibrionivorans</name>
    <dbReference type="NCBI Taxonomy" id="2152716"/>
    <lineage>
        <taxon>Bacteria</taxon>
        <taxon>Pseudomonadati</taxon>
        <taxon>Bdellovibrionota</taxon>
        <taxon>Bacteriovoracia</taxon>
        <taxon>Bacteriovoracales</taxon>
        <taxon>Halobacteriovoraceae</taxon>
        <taxon>Halobacteriovorax</taxon>
    </lineage>
</organism>
<keyword evidence="10" id="KW-1185">Reference proteome</keyword>
<evidence type="ECO:0000256" key="6">
    <source>
        <dbReference type="ARBA" id="ARBA00022989"/>
    </source>
</evidence>
<feature type="transmembrane region" description="Helical" evidence="8">
    <location>
        <begin position="88"/>
        <end position="109"/>
    </location>
</feature>
<sequence length="651" mass="72752">MNKESTINKNVFFSSAFFILVITAIGSIWPTQLSEFFKGIQGWLIAKTSWVYVLAMGAMLFTAIWLMVSRLGDIKLGPDHSEPSYTNISWFAMLFSAGMGIGLLFFGVAEPIMHFSSPPVGDPQTIESAREAMKITFFHWGLHAWAMYAMLAVCLAYFCYRKGLPLLPRSAFFPILGDKIHGPLGDMVDTFAVIGTMFGVATSLGFGVAQVNAGLSYLTGIPQSETIQVILIAIITGFATISVVLGLDGGIKKLSNINLAVAAILLVSVMLLGDTVHLFQQYVQNSGAYLSDIIYKTFNLYAYDKKEEWIGGWTLLYWGWWISWSPFVGMFIARISRGRTIREFLIGVLFVPSGFTFLWMTVFGNSAISIALKDKSGEFVQAVSSNVPVALFRFFEFFPMSAALSVLGVILVITFFVSSSDSGSLVIDTLASGGSQHPPVWQRIFWAVTEGVVAAVLLHSGGLEALQTMTIASAFPMIFLILLAVYCLVRSLQDDYMLRNQVRNHNSSIQYEQASMTWRERLNALFRHPKFKEADKFLTEVVEPGLIELQEEFVKNGLDAKIRHGKDDSISLVIEKEGFDDFKYEVYLRTFQVPEYAPGDQEKYYRAEVFLLSGGQEYDVFGYSKEQIVADAVNQYEKHYQFLHLTNSELV</sequence>
<keyword evidence="4" id="KW-1003">Cell membrane</keyword>
<dbReference type="PANTHER" id="PTHR30047:SF7">
    <property type="entry name" value="HIGH-AFFINITY CHOLINE TRANSPORT PROTEIN"/>
    <property type="match status" value="1"/>
</dbReference>
<keyword evidence="7 8" id="KW-0472">Membrane</keyword>
<dbReference type="NCBIfam" id="TIGR00842">
    <property type="entry name" value="bcct"/>
    <property type="match status" value="1"/>
</dbReference>
<keyword evidence="6 8" id="KW-1133">Transmembrane helix</keyword>
<feature type="transmembrane region" description="Helical" evidence="8">
    <location>
        <begin position="345"/>
        <end position="372"/>
    </location>
</feature>
<evidence type="ECO:0000313" key="9">
    <source>
        <dbReference type="EMBL" id="RZF22166.1"/>
    </source>
</evidence>
<feature type="transmembrane region" description="Helical" evidence="8">
    <location>
        <begin position="469"/>
        <end position="489"/>
    </location>
</feature>
<evidence type="ECO:0000256" key="1">
    <source>
        <dbReference type="ARBA" id="ARBA00004651"/>
    </source>
</evidence>
<dbReference type="InterPro" id="IPR018093">
    <property type="entry name" value="BCCT_CS"/>
</dbReference>
<name>A0ABY0IGT6_9BACT</name>
<dbReference type="Pfam" id="PF02028">
    <property type="entry name" value="BCCT"/>
    <property type="match status" value="1"/>
</dbReference>
<evidence type="ECO:0000256" key="3">
    <source>
        <dbReference type="ARBA" id="ARBA00022448"/>
    </source>
</evidence>
<evidence type="ECO:0000256" key="5">
    <source>
        <dbReference type="ARBA" id="ARBA00022692"/>
    </source>
</evidence>
<accession>A0ABY0IGT6</accession>
<comment type="caution">
    <text evidence="9">The sequence shown here is derived from an EMBL/GenBank/DDBJ whole genome shotgun (WGS) entry which is preliminary data.</text>
</comment>
<feature type="transmembrane region" description="Helical" evidence="8">
    <location>
        <begin position="315"/>
        <end position="333"/>
    </location>
</feature>
<dbReference type="RefSeq" id="WP_115362279.1">
    <property type="nucleotide sequence ID" value="NZ_QDKL01000002.1"/>
</dbReference>
<evidence type="ECO:0000256" key="2">
    <source>
        <dbReference type="ARBA" id="ARBA00005658"/>
    </source>
</evidence>
<dbReference type="PANTHER" id="PTHR30047">
    <property type="entry name" value="HIGH-AFFINITY CHOLINE TRANSPORT PROTEIN-RELATED"/>
    <property type="match status" value="1"/>
</dbReference>
<protein>
    <submittedName>
        <fullName evidence="9">BCCT family transporter</fullName>
    </submittedName>
</protein>
<keyword evidence="5 8" id="KW-0812">Transmembrane</keyword>
<feature type="transmembrane region" description="Helical" evidence="8">
    <location>
        <begin position="188"/>
        <end position="209"/>
    </location>
</feature>
<dbReference type="InterPro" id="IPR000060">
    <property type="entry name" value="BCCT_transptr"/>
</dbReference>
<evidence type="ECO:0000313" key="10">
    <source>
        <dbReference type="Proteomes" id="UP000443582"/>
    </source>
</evidence>
<comment type="subcellular location">
    <subcellularLocation>
        <location evidence="1">Cell membrane</location>
        <topology evidence="1">Multi-pass membrane protein</topology>
    </subcellularLocation>
</comment>
<gene>
    <name evidence="9" type="ORF">DAY19_07465</name>
</gene>
<feature type="transmembrane region" description="Helical" evidence="8">
    <location>
        <begin position="259"/>
        <end position="279"/>
    </location>
</feature>
<dbReference type="Proteomes" id="UP000443582">
    <property type="component" value="Unassembled WGS sequence"/>
</dbReference>